<protein>
    <submittedName>
        <fullName evidence="1">Cupredoxin</fullName>
    </submittedName>
</protein>
<name>K2R5Z3_MACPH</name>
<proteinExistence type="predicted"/>
<dbReference type="EMBL" id="AHHD01000612">
    <property type="protein sequence ID" value="EKG09558.1"/>
    <property type="molecule type" value="Genomic_DNA"/>
</dbReference>
<gene>
    <name evidence="1" type="ORF">MPH_13408</name>
</gene>
<dbReference type="AlphaFoldDB" id="K2R5Z3"/>
<dbReference type="VEuPathDB" id="FungiDB:MPH_13408"/>
<organism evidence="1 2">
    <name type="scientific">Macrophomina phaseolina (strain MS6)</name>
    <name type="common">Charcoal rot fungus</name>
    <dbReference type="NCBI Taxonomy" id="1126212"/>
    <lineage>
        <taxon>Eukaryota</taxon>
        <taxon>Fungi</taxon>
        <taxon>Dikarya</taxon>
        <taxon>Ascomycota</taxon>
        <taxon>Pezizomycotina</taxon>
        <taxon>Dothideomycetes</taxon>
        <taxon>Dothideomycetes incertae sedis</taxon>
        <taxon>Botryosphaeriales</taxon>
        <taxon>Botryosphaeriaceae</taxon>
        <taxon>Macrophomina</taxon>
    </lineage>
</organism>
<evidence type="ECO:0000313" key="2">
    <source>
        <dbReference type="Proteomes" id="UP000007129"/>
    </source>
</evidence>
<comment type="caution">
    <text evidence="1">The sequence shown here is derived from an EMBL/GenBank/DDBJ whole genome shotgun (WGS) entry which is preliminary data.</text>
</comment>
<dbReference type="STRING" id="1126212.K2R5Z3"/>
<sequence>MNGPHSRKCWGNYSIDTDWYTETPYTGVVREYWFLVENTTVAPDVHAPLGCAIGNAWQADLGWQGYETWALTVNRSIPGPTIEANWGDEGKVVSTGIRRPIMLTATQ</sequence>
<evidence type="ECO:0000313" key="1">
    <source>
        <dbReference type="EMBL" id="EKG09558.1"/>
    </source>
</evidence>
<dbReference type="HOGENOM" id="CLU_2210543_0_0_1"/>
<dbReference type="SUPFAM" id="SSF49503">
    <property type="entry name" value="Cupredoxins"/>
    <property type="match status" value="1"/>
</dbReference>
<reference evidence="1 2" key="1">
    <citation type="journal article" date="2012" name="BMC Genomics">
        <title>Tools to kill: Genome of one of the most destructive plant pathogenic fungi Macrophomina phaseolina.</title>
        <authorList>
            <person name="Islam M.S."/>
            <person name="Haque M.S."/>
            <person name="Islam M.M."/>
            <person name="Emdad E.M."/>
            <person name="Halim A."/>
            <person name="Hossen Q.M.M."/>
            <person name="Hossain M.Z."/>
            <person name="Ahmed B."/>
            <person name="Rahim S."/>
            <person name="Rahman M.S."/>
            <person name="Alam M.M."/>
            <person name="Hou S."/>
            <person name="Wan X."/>
            <person name="Saito J.A."/>
            <person name="Alam M."/>
        </authorList>
    </citation>
    <scope>NUCLEOTIDE SEQUENCE [LARGE SCALE GENOMIC DNA]</scope>
    <source>
        <strain evidence="1 2">MS6</strain>
    </source>
</reference>
<accession>K2R5Z3</accession>
<dbReference type="InterPro" id="IPR008972">
    <property type="entry name" value="Cupredoxin"/>
</dbReference>
<dbReference type="InParanoid" id="K2R5Z3"/>
<dbReference type="Gene3D" id="2.60.40.420">
    <property type="entry name" value="Cupredoxins - blue copper proteins"/>
    <property type="match status" value="1"/>
</dbReference>
<dbReference type="Proteomes" id="UP000007129">
    <property type="component" value="Unassembled WGS sequence"/>
</dbReference>
<dbReference type="OrthoDB" id="3599896at2759"/>